<evidence type="ECO:0000256" key="4">
    <source>
        <dbReference type="ARBA" id="ARBA00022692"/>
    </source>
</evidence>
<evidence type="ECO:0000256" key="3">
    <source>
        <dbReference type="ARBA" id="ARBA00022475"/>
    </source>
</evidence>
<evidence type="ECO:0000256" key="5">
    <source>
        <dbReference type="ARBA" id="ARBA00022989"/>
    </source>
</evidence>
<feature type="domain" description="EamA" evidence="8">
    <location>
        <begin position="158"/>
        <end position="291"/>
    </location>
</feature>
<dbReference type="Proteomes" id="UP000783588">
    <property type="component" value="Unassembled WGS sequence"/>
</dbReference>
<reference evidence="9 10" key="1">
    <citation type="submission" date="2021-06" db="EMBL/GenBank/DDBJ databases">
        <authorList>
            <person name="Sun Q."/>
            <person name="Li D."/>
        </authorList>
    </citation>
    <scope>NUCLEOTIDE SEQUENCE [LARGE SCALE GENOMIC DNA]</scope>
    <source>
        <strain evidence="9 10">MSJd-7</strain>
    </source>
</reference>
<dbReference type="InterPro" id="IPR051258">
    <property type="entry name" value="Diverse_Substrate_Transporter"/>
</dbReference>
<keyword evidence="4 7" id="KW-0812">Transmembrane</keyword>
<keyword evidence="10" id="KW-1185">Reference proteome</keyword>
<feature type="domain" description="EamA" evidence="8">
    <location>
        <begin position="6"/>
        <end position="148"/>
    </location>
</feature>
<feature type="transmembrane region" description="Helical" evidence="7">
    <location>
        <begin position="133"/>
        <end position="155"/>
    </location>
</feature>
<comment type="subcellular location">
    <subcellularLocation>
        <location evidence="1">Cell membrane</location>
        <topology evidence="1">Multi-pass membrane protein</topology>
    </subcellularLocation>
</comment>
<proteinExistence type="inferred from homology"/>
<feature type="transmembrane region" description="Helical" evidence="7">
    <location>
        <begin position="188"/>
        <end position="209"/>
    </location>
</feature>
<feature type="transmembrane region" description="Helical" evidence="7">
    <location>
        <begin position="76"/>
        <end position="96"/>
    </location>
</feature>
<evidence type="ECO:0000313" key="9">
    <source>
        <dbReference type="EMBL" id="MBU5489063.1"/>
    </source>
</evidence>
<evidence type="ECO:0000256" key="7">
    <source>
        <dbReference type="SAM" id="Phobius"/>
    </source>
</evidence>
<evidence type="ECO:0000256" key="1">
    <source>
        <dbReference type="ARBA" id="ARBA00004651"/>
    </source>
</evidence>
<dbReference type="EMBL" id="JAHLQI010000001">
    <property type="protein sequence ID" value="MBU5489063.1"/>
    <property type="molecule type" value="Genomic_DNA"/>
</dbReference>
<keyword evidence="6 7" id="KW-0472">Membrane</keyword>
<evidence type="ECO:0000256" key="6">
    <source>
        <dbReference type="ARBA" id="ARBA00023136"/>
    </source>
</evidence>
<organism evidence="9 10">
    <name type="scientific">Butyricicoccus intestinisimiae</name>
    <dbReference type="NCBI Taxonomy" id="2841509"/>
    <lineage>
        <taxon>Bacteria</taxon>
        <taxon>Bacillati</taxon>
        <taxon>Bacillota</taxon>
        <taxon>Clostridia</taxon>
        <taxon>Eubacteriales</taxon>
        <taxon>Butyricicoccaceae</taxon>
        <taxon>Butyricicoccus</taxon>
    </lineage>
</organism>
<feature type="transmembrane region" description="Helical" evidence="7">
    <location>
        <begin position="34"/>
        <end position="55"/>
    </location>
</feature>
<protein>
    <submittedName>
        <fullName evidence="9">DMT family transporter</fullName>
    </submittedName>
</protein>
<feature type="transmembrane region" description="Helical" evidence="7">
    <location>
        <begin position="108"/>
        <end position="126"/>
    </location>
</feature>
<name>A0ABS6EMZ7_9FIRM</name>
<comment type="similarity">
    <text evidence="2">Belongs to the EamA transporter family.</text>
</comment>
<feature type="transmembrane region" description="Helical" evidence="7">
    <location>
        <begin position="276"/>
        <end position="296"/>
    </location>
</feature>
<sequence length="309" mass="33754">MIKKQTGNLILLLTALIWGSSFVAQTTGMEHVQPFTFMGIRTVLGGLVLIPVILFQRRMQSKAQRRAPEVQRHIDRMSLIGGICCGLVLCIAGDLQQFGMTTTSPGKAGFITSLYIVIVPLLGIFIGKKIPKIVWFCVAAALFGFYLLCVTEQFTISTGDLLVLCCAFFFSIHIMVIDHFGEKGIDGVLMSCVQFLVAGGISLIAMFALESPTWAHIFAARSSILYSGVMSCGVAYTLQILGQKRTDPTSATLLMSLESVFAALSGWLILHQSFSLREFLGCVLVFAAVLLSQIPLPQKNIRTQKTSME</sequence>
<dbReference type="PANTHER" id="PTHR42920:SF5">
    <property type="entry name" value="EAMA DOMAIN-CONTAINING PROTEIN"/>
    <property type="match status" value="1"/>
</dbReference>
<dbReference type="InterPro" id="IPR000620">
    <property type="entry name" value="EamA_dom"/>
</dbReference>
<dbReference type="PANTHER" id="PTHR42920">
    <property type="entry name" value="OS03G0707200 PROTEIN-RELATED"/>
    <property type="match status" value="1"/>
</dbReference>
<evidence type="ECO:0000313" key="10">
    <source>
        <dbReference type="Proteomes" id="UP000783588"/>
    </source>
</evidence>
<feature type="transmembrane region" description="Helical" evidence="7">
    <location>
        <begin position="250"/>
        <end position="270"/>
    </location>
</feature>
<keyword evidence="3" id="KW-1003">Cell membrane</keyword>
<feature type="transmembrane region" description="Helical" evidence="7">
    <location>
        <begin position="161"/>
        <end position="181"/>
    </location>
</feature>
<gene>
    <name evidence="9" type="ORF">KQI75_00220</name>
</gene>
<dbReference type="Pfam" id="PF00892">
    <property type="entry name" value="EamA"/>
    <property type="match status" value="2"/>
</dbReference>
<dbReference type="RefSeq" id="WP_216468682.1">
    <property type="nucleotide sequence ID" value="NZ_JAHLQI010000001.1"/>
</dbReference>
<feature type="transmembrane region" description="Helical" evidence="7">
    <location>
        <begin position="215"/>
        <end position="238"/>
    </location>
</feature>
<keyword evidence="5 7" id="KW-1133">Transmembrane helix</keyword>
<evidence type="ECO:0000256" key="2">
    <source>
        <dbReference type="ARBA" id="ARBA00007362"/>
    </source>
</evidence>
<evidence type="ECO:0000259" key="8">
    <source>
        <dbReference type="Pfam" id="PF00892"/>
    </source>
</evidence>
<accession>A0ABS6EMZ7</accession>
<comment type="caution">
    <text evidence="9">The sequence shown here is derived from an EMBL/GenBank/DDBJ whole genome shotgun (WGS) entry which is preliminary data.</text>
</comment>